<dbReference type="PROSITE" id="PS50111">
    <property type="entry name" value="CHEMOTAXIS_TRANSDUC_2"/>
    <property type="match status" value="1"/>
</dbReference>
<keyword evidence="5" id="KW-0472">Membrane</keyword>
<keyword evidence="1 2" id="KW-0807">Transducer</keyword>
<gene>
    <name evidence="7" type="ORF">KL86DES1_21567</name>
</gene>
<evidence type="ECO:0000256" key="1">
    <source>
        <dbReference type="ARBA" id="ARBA00023224"/>
    </source>
</evidence>
<evidence type="ECO:0000256" key="2">
    <source>
        <dbReference type="PROSITE-ProRule" id="PRU00284"/>
    </source>
</evidence>
<dbReference type="PANTHER" id="PTHR32089">
    <property type="entry name" value="METHYL-ACCEPTING CHEMOTAXIS PROTEIN MCPB"/>
    <property type="match status" value="1"/>
</dbReference>
<dbReference type="AlphaFoldDB" id="A0A212L8K6"/>
<dbReference type="PANTHER" id="PTHR32089:SF112">
    <property type="entry name" value="LYSOZYME-LIKE PROTEIN-RELATED"/>
    <property type="match status" value="1"/>
</dbReference>
<organism evidence="7">
    <name type="scientific">uncultured Desulfovibrio sp</name>
    <dbReference type="NCBI Taxonomy" id="167968"/>
    <lineage>
        <taxon>Bacteria</taxon>
        <taxon>Pseudomonadati</taxon>
        <taxon>Thermodesulfobacteriota</taxon>
        <taxon>Desulfovibrionia</taxon>
        <taxon>Desulfovibrionales</taxon>
        <taxon>Desulfovibrionaceae</taxon>
        <taxon>Desulfovibrio</taxon>
        <taxon>environmental samples</taxon>
    </lineage>
</organism>
<reference evidence="7" key="1">
    <citation type="submission" date="2016-08" db="EMBL/GenBank/DDBJ databases">
        <authorList>
            <person name="Seilhamer J.J."/>
        </authorList>
    </citation>
    <scope>NUCLEOTIDE SEQUENCE</scope>
    <source>
        <strain evidence="7">86-1</strain>
    </source>
</reference>
<evidence type="ECO:0000256" key="5">
    <source>
        <dbReference type="SAM" id="Phobius"/>
    </source>
</evidence>
<dbReference type="EMBL" id="FMJC01000002">
    <property type="protein sequence ID" value="SCM73850.1"/>
    <property type="molecule type" value="Genomic_DNA"/>
</dbReference>
<feature type="domain" description="Methyl-accepting transducer" evidence="6">
    <location>
        <begin position="339"/>
        <end position="575"/>
    </location>
</feature>
<proteinExistence type="predicted"/>
<evidence type="ECO:0000313" key="7">
    <source>
        <dbReference type="EMBL" id="SCM73850.1"/>
    </source>
</evidence>
<protein>
    <recommendedName>
        <fullName evidence="6">Methyl-accepting transducer domain-containing protein</fullName>
    </recommendedName>
</protein>
<dbReference type="Pfam" id="PF00015">
    <property type="entry name" value="MCPsignal"/>
    <property type="match status" value="1"/>
</dbReference>
<dbReference type="InterPro" id="IPR004089">
    <property type="entry name" value="MCPsignal_dom"/>
</dbReference>
<dbReference type="Gene3D" id="1.10.287.950">
    <property type="entry name" value="Methyl-accepting chemotaxis protein"/>
    <property type="match status" value="1"/>
</dbReference>
<feature type="region of interest" description="Disordered" evidence="4">
    <location>
        <begin position="109"/>
        <end position="133"/>
    </location>
</feature>
<keyword evidence="5" id="KW-1133">Transmembrane helix</keyword>
<dbReference type="GO" id="GO:0007165">
    <property type="term" value="P:signal transduction"/>
    <property type="evidence" value="ECO:0007669"/>
    <property type="project" value="UniProtKB-KW"/>
</dbReference>
<feature type="coiled-coil region" evidence="3">
    <location>
        <begin position="78"/>
        <end position="105"/>
    </location>
</feature>
<accession>A0A212L8K6</accession>
<sequence>MPMKLSAKLVLSFCSIILFMLLLFAVYMRNSQKITATVDHITETVIPSVVAVQSMNALLYSIRSDLAAVSTRTDKVSITEYTSRINRALRALAEHEKNYAQLAARPVPEECAPPDAAGTSGQDGHDSQDGEKQAASLPELLEHIAAATQEDARNRQQIIDHAKEGETDEAVALFDRSRANFLRLARFYEQVLERDTARSRQAAEAARHIAEQSRNIAEGLTGAALLFSVCVTCLLIFSVKRQLGIDPGQLNILAQRVARGDYQTDADGGPKKRRGVYASILSMVASLQEHISNADAQSQMALSQSQRAEAALREAEDARAQAQGRTETLLHAAAQLEGVAHNLTSASGQLTRQIEQSSQGATATAENLDSAATAMEQMNATVREVADNAGQAAQASAGTRASAEEGARVVRQALDSINRVNEVSERLKANMDDLNARAHDISRIMGFISDIADQTNLLALNAAIEAARAGDAGRGFAVVADEVRKLAEKTVTSTQDVGTAITAMQKSTAHSMTSLDEAVAQVKLATASADKSGSALEAIVSMADATAGQVRAIAAASEEQSAASQEVTCTISNVSLAARESAQTMAEAAQAVIHLSQQAETVENLVEKLRSNG</sequence>
<evidence type="ECO:0000256" key="3">
    <source>
        <dbReference type="SAM" id="Coils"/>
    </source>
</evidence>
<dbReference type="SUPFAM" id="SSF58104">
    <property type="entry name" value="Methyl-accepting chemotaxis protein (MCP) signaling domain"/>
    <property type="match status" value="1"/>
</dbReference>
<evidence type="ECO:0000259" key="6">
    <source>
        <dbReference type="PROSITE" id="PS50111"/>
    </source>
</evidence>
<feature type="compositionally biased region" description="Basic and acidic residues" evidence="4">
    <location>
        <begin position="123"/>
        <end position="132"/>
    </location>
</feature>
<keyword evidence="5" id="KW-0812">Transmembrane</keyword>
<feature type="transmembrane region" description="Helical" evidence="5">
    <location>
        <begin position="216"/>
        <end position="237"/>
    </location>
</feature>
<dbReference type="GO" id="GO:0016020">
    <property type="term" value="C:membrane"/>
    <property type="evidence" value="ECO:0007669"/>
    <property type="project" value="InterPro"/>
</dbReference>
<feature type="transmembrane region" description="Helical" evidence="5">
    <location>
        <begin position="6"/>
        <end position="27"/>
    </location>
</feature>
<dbReference type="SMART" id="SM00283">
    <property type="entry name" value="MA"/>
    <property type="match status" value="1"/>
</dbReference>
<evidence type="ECO:0000256" key="4">
    <source>
        <dbReference type="SAM" id="MobiDB-lite"/>
    </source>
</evidence>
<name>A0A212L8K6_9BACT</name>
<keyword evidence="3" id="KW-0175">Coiled coil</keyword>